<reference evidence="2 3" key="1">
    <citation type="submission" date="2017-06" db="EMBL/GenBank/DDBJ databases">
        <title>Genome sequencing of cyanobaciteial culture collection at National Institute for Environmental Studies (NIES).</title>
        <authorList>
            <person name="Hirose Y."/>
            <person name="Shimura Y."/>
            <person name="Fujisawa T."/>
            <person name="Nakamura Y."/>
            <person name="Kawachi M."/>
        </authorList>
    </citation>
    <scope>NUCLEOTIDE SEQUENCE [LARGE SCALE GENOMIC DNA]</scope>
    <source>
        <strain evidence="2 3">NIES-2135</strain>
    </source>
</reference>
<organism evidence="2 3">
    <name type="scientific">Leptolyngbya boryana NIES-2135</name>
    <dbReference type="NCBI Taxonomy" id="1973484"/>
    <lineage>
        <taxon>Bacteria</taxon>
        <taxon>Bacillati</taxon>
        <taxon>Cyanobacteriota</taxon>
        <taxon>Cyanophyceae</taxon>
        <taxon>Leptolyngbyales</taxon>
        <taxon>Leptolyngbyaceae</taxon>
        <taxon>Leptolyngbya group</taxon>
        <taxon>Leptolyngbya</taxon>
    </lineage>
</organism>
<dbReference type="Proteomes" id="UP000217895">
    <property type="component" value="Chromosome"/>
</dbReference>
<evidence type="ECO:0000313" key="3">
    <source>
        <dbReference type="Proteomes" id="UP000217895"/>
    </source>
</evidence>
<sequence>MRVATIEEVRDLFKDLYKPPSIEVRKGGQQVQIQPQSGDMIKLDRAPAVSARSSLHSLR</sequence>
<feature type="region of interest" description="Disordered" evidence="1">
    <location>
        <begin position="27"/>
        <end position="59"/>
    </location>
</feature>
<dbReference type="AlphaFoldDB" id="A0A1Z4JEV7"/>
<evidence type="ECO:0000256" key="1">
    <source>
        <dbReference type="SAM" id="MobiDB-lite"/>
    </source>
</evidence>
<name>A0A1Z4JEV7_LEPBY</name>
<keyword evidence="3" id="KW-1185">Reference proteome</keyword>
<gene>
    <name evidence="2" type="ORF">NIES2135_21370</name>
</gene>
<dbReference type="EMBL" id="AP018203">
    <property type="protein sequence ID" value="BAY55314.1"/>
    <property type="molecule type" value="Genomic_DNA"/>
</dbReference>
<proteinExistence type="predicted"/>
<protein>
    <submittedName>
        <fullName evidence="2">Uncharacterized protein</fullName>
    </submittedName>
</protein>
<accession>A0A1Z4JEV7</accession>
<evidence type="ECO:0000313" key="2">
    <source>
        <dbReference type="EMBL" id="BAY55314.1"/>
    </source>
</evidence>